<feature type="transmembrane region" description="Helical" evidence="1">
    <location>
        <begin position="7"/>
        <end position="25"/>
    </location>
</feature>
<gene>
    <name evidence="2" type="ORF">Mal15_62610</name>
</gene>
<sequence length="94" mass="10728">MQHVHPNLIFFTIYTLFACLSLPVLELIPPKGIVHPWEWVFLPFTLFPCVSIFGNRLDRVEAAYPYLVVAGTTAIALWFLSRLATWAFVNFNSG</sequence>
<dbReference type="AlphaFoldDB" id="A0A5B9MQY4"/>
<feature type="transmembrane region" description="Helical" evidence="1">
    <location>
        <begin position="37"/>
        <end position="54"/>
    </location>
</feature>
<keyword evidence="1" id="KW-0812">Transmembrane</keyword>
<feature type="transmembrane region" description="Helical" evidence="1">
    <location>
        <begin position="66"/>
        <end position="89"/>
    </location>
</feature>
<dbReference type="Proteomes" id="UP000321353">
    <property type="component" value="Chromosome"/>
</dbReference>
<keyword evidence="3" id="KW-1185">Reference proteome</keyword>
<reference evidence="2 3" key="1">
    <citation type="submission" date="2019-02" db="EMBL/GenBank/DDBJ databases">
        <title>Planctomycetal bacteria perform biofilm scaping via a novel small molecule.</title>
        <authorList>
            <person name="Jeske O."/>
            <person name="Boedeker C."/>
            <person name="Wiegand S."/>
            <person name="Breitling P."/>
            <person name="Kallscheuer N."/>
            <person name="Jogler M."/>
            <person name="Rohde M."/>
            <person name="Petersen J."/>
            <person name="Medema M.H."/>
            <person name="Surup F."/>
            <person name="Jogler C."/>
        </authorList>
    </citation>
    <scope>NUCLEOTIDE SEQUENCE [LARGE SCALE GENOMIC DNA]</scope>
    <source>
        <strain evidence="2 3">Mal15</strain>
    </source>
</reference>
<proteinExistence type="predicted"/>
<name>A0A5B9MQY4_9BACT</name>
<protein>
    <submittedName>
        <fullName evidence="2">Uncharacterized protein</fullName>
    </submittedName>
</protein>
<dbReference type="KEGG" id="smam:Mal15_62610"/>
<evidence type="ECO:0000313" key="2">
    <source>
        <dbReference type="EMBL" id="QEG02176.1"/>
    </source>
</evidence>
<accession>A0A5B9MQY4</accession>
<evidence type="ECO:0000256" key="1">
    <source>
        <dbReference type="SAM" id="Phobius"/>
    </source>
</evidence>
<organism evidence="2 3">
    <name type="scientific">Stieleria maiorica</name>
    <dbReference type="NCBI Taxonomy" id="2795974"/>
    <lineage>
        <taxon>Bacteria</taxon>
        <taxon>Pseudomonadati</taxon>
        <taxon>Planctomycetota</taxon>
        <taxon>Planctomycetia</taxon>
        <taxon>Pirellulales</taxon>
        <taxon>Pirellulaceae</taxon>
        <taxon>Stieleria</taxon>
    </lineage>
</organism>
<dbReference type="EMBL" id="CP036264">
    <property type="protein sequence ID" value="QEG02176.1"/>
    <property type="molecule type" value="Genomic_DNA"/>
</dbReference>
<keyword evidence="1" id="KW-0472">Membrane</keyword>
<evidence type="ECO:0000313" key="3">
    <source>
        <dbReference type="Proteomes" id="UP000321353"/>
    </source>
</evidence>
<keyword evidence="1" id="KW-1133">Transmembrane helix</keyword>